<protein>
    <submittedName>
        <fullName evidence="3">Uncharacterized protein DUF4350</fullName>
    </submittedName>
</protein>
<dbReference type="InterPro" id="IPR025646">
    <property type="entry name" value="DUF4350"/>
</dbReference>
<gene>
    <name evidence="3" type="ORF">FHW36_107324</name>
</gene>
<feature type="domain" description="DUF4350" evidence="2">
    <location>
        <begin position="46"/>
        <end position="230"/>
    </location>
</feature>
<dbReference type="EMBL" id="VIWO01000007">
    <property type="protein sequence ID" value="TWF37389.1"/>
    <property type="molecule type" value="Genomic_DNA"/>
</dbReference>
<keyword evidence="1" id="KW-1133">Transmembrane helix</keyword>
<dbReference type="OrthoDB" id="1111222at2"/>
<evidence type="ECO:0000259" key="2">
    <source>
        <dbReference type="Pfam" id="PF14258"/>
    </source>
</evidence>
<evidence type="ECO:0000313" key="3">
    <source>
        <dbReference type="EMBL" id="TWF37389.1"/>
    </source>
</evidence>
<keyword evidence="1" id="KW-0812">Transmembrane</keyword>
<keyword evidence="1" id="KW-0472">Membrane</keyword>
<organism evidence="3 4">
    <name type="scientific">Chitinophaga polysaccharea</name>
    <dbReference type="NCBI Taxonomy" id="1293035"/>
    <lineage>
        <taxon>Bacteria</taxon>
        <taxon>Pseudomonadati</taxon>
        <taxon>Bacteroidota</taxon>
        <taxon>Chitinophagia</taxon>
        <taxon>Chitinophagales</taxon>
        <taxon>Chitinophagaceae</taxon>
        <taxon>Chitinophaga</taxon>
    </lineage>
</organism>
<proteinExistence type="predicted"/>
<keyword evidence="4" id="KW-1185">Reference proteome</keyword>
<accession>A0A561PH07</accession>
<feature type="transmembrane region" description="Helical" evidence="1">
    <location>
        <begin position="6"/>
        <end position="25"/>
    </location>
</feature>
<evidence type="ECO:0000313" key="4">
    <source>
        <dbReference type="Proteomes" id="UP000320811"/>
    </source>
</evidence>
<evidence type="ECO:0000256" key="1">
    <source>
        <dbReference type="SAM" id="Phobius"/>
    </source>
</evidence>
<dbReference type="Pfam" id="PF14258">
    <property type="entry name" value="DUF4350"/>
    <property type="match status" value="1"/>
</dbReference>
<dbReference type="RefSeq" id="WP_145672466.1">
    <property type="nucleotide sequence ID" value="NZ_VIWO01000007.1"/>
</dbReference>
<feature type="transmembrane region" description="Helical" evidence="1">
    <location>
        <begin position="207"/>
        <end position="224"/>
    </location>
</feature>
<feature type="transmembrane region" description="Helical" evidence="1">
    <location>
        <begin position="274"/>
        <end position="292"/>
    </location>
</feature>
<dbReference type="AlphaFoldDB" id="A0A561PH07"/>
<reference evidence="3 4" key="1">
    <citation type="submission" date="2019-06" db="EMBL/GenBank/DDBJ databases">
        <title>Sorghum-associated microbial communities from plants grown in Nebraska, USA.</title>
        <authorList>
            <person name="Schachtman D."/>
        </authorList>
    </citation>
    <scope>NUCLEOTIDE SEQUENCE [LARGE SCALE GENOMIC DNA]</scope>
    <source>
        <strain evidence="3 4">1209</strain>
    </source>
</reference>
<dbReference type="Proteomes" id="UP000320811">
    <property type="component" value="Unassembled WGS sequence"/>
</dbReference>
<comment type="caution">
    <text evidence="3">The sequence shown here is derived from an EMBL/GenBank/DDBJ whole genome shotgun (WGS) entry which is preliminary data.</text>
</comment>
<sequence length="409" mass="47444">MKNKPIYIIVGIVVLLAAVLLFAGGNRRKRSVEQSTDMSWSSFSSKDKKAGGAYAAFKLLPQLFAYHSVQVVTKSFARTYSKEKELAHAGNVYILVSDNMFTTEKDIDAMLQYVAPGNELFIAVNNPDPVLAQQLKFAVTESSSFQQQHVGWVQRYTDVSIPVDTSFSYNGMVAGNYFSAIDSTTTTVLGTNYKNKPNFIRVAYSRGYIYLLLNPYTFTNYFLLHQQNVSALETQLSYLKDYADNVYWDDFYSHQRSAQSGDFSEWQVLMRYPTMRWALWLSILLLLLYVVFESKRRQRIIPDKPVLNNTSLEFVDAIGQLYYQRHDNYNLAHKMIVHLLEYIRSRYYMDTNVLNEEFITTLSKKSAVAESDIRLLLQMISHIQLEQHVSDEYLQEFYKRIQLFYLNTK</sequence>
<name>A0A561PH07_9BACT</name>